<feature type="domain" description="HTH tetR-type" evidence="3">
    <location>
        <begin position="10"/>
        <end position="70"/>
    </location>
</feature>
<protein>
    <submittedName>
        <fullName evidence="4">Transcriptional regulator, TetR family</fullName>
    </submittedName>
</protein>
<dbReference type="Gene3D" id="1.10.357.10">
    <property type="entry name" value="Tetracycline Repressor, domain 2"/>
    <property type="match status" value="1"/>
</dbReference>
<reference evidence="4 5" key="1">
    <citation type="submission" date="2017-04" db="EMBL/GenBank/DDBJ databases">
        <authorList>
            <person name="Afonso C.L."/>
            <person name="Miller P.J."/>
            <person name="Scott M.A."/>
            <person name="Spackman E."/>
            <person name="Goraichik I."/>
            <person name="Dimitrov K.M."/>
            <person name="Suarez D.L."/>
            <person name="Swayne D.E."/>
        </authorList>
    </citation>
    <scope>NUCLEOTIDE SEQUENCE [LARGE SCALE GENOMIC DNA]</scope>
    <source>
        <strain evidence="4 5">B5P</strain>
    </source>
</reference>
<dbReference type="SUPFAM" id="SSF46689">
    <property type="entry name" value="Homeodomain-like"/>
    <property type="match status" value="1"/>
</dbReference>
<dbReference type="PROSITE" id="PS50977">
    <property type="entry name" value="HTH_TETR_2"/>
    <property type="match status" value="1"/>
</dbReference>
<dbReference type="Pfam" id="PF00440">
    <property type="entry name" value="TetR_N"/>
    <property type="match status" value="1"/>
</dbReference>
<evidence type="ECO:0000256" key="1">
    <source>
        <dbReference type="ARBA" id="ARBA00023125"/>
    </source>
</evidence>
<dbReference type="PANTHER" id="PTHR30055">
    <property type="entry name" value="HTH-TYPE TRANSCRIPTIONAL REGULATOR RUTR"/>
    <property type="match status" value="1"/>
</dbReference>
<dbReference type="PANTHER" id="PTHR30055:SF146">
    <property type="entry name" value="HTH-TYPE TRANSCRIPTIONAL DUAL REGULATOR CECR"/>
    <property type="match status" value="1"/>
</dbReference>
<accession>A0A1X7Q1E0</accession>
<dbReference type="PRINTS" id="PR00455">
    <property type="entry name" value="HTHTETR"/>
</dbReference>
<evidence type="ECO:0000256" key="2">
    <source>
        <dbReference type="PROSITE-ProRule" id="PRU00335"/>
    </source>
</evidence>
<dbReference type="Proteomes" id="UP000193083">
    <property type="component" value="Unassembled WGS sequence"/>
</dbReference>
<gene>
    <name evidence="4" type="ORF">SAMN02982922_5846</name>
</gene>
<dbReference type="AlphaFoldDB" id="A0A1X7Q1E0"/>
<evidence type="ECO:0000259" key="3">
    <source>
        <dbReference type="PROSITE" id="PS50977"/>
    </source>
</evidence>
<dbReference type="InterPro" id="IPR001647">
    <property type="entry name" value="HTH_TetR"/>
</dbReference>
<feature type="DNA-binding region" description="H-T-H motif" evidence="2">
    <location>
        <begin position="33"/>
        <end position="52"/>
    </location>
</feature>
<proteinExistence type="predicted"/>
<sequence length="199" mass="21996">MNDTNASPDDLKRQRILERAAKVFLAYGIQRTTMDDIAKAAEMSRPALYLLFRNKVDIYQAIALSYFDGSVATARQVLAGDGPIGERLNLLLETSMFAMMEEFMRSPHGHEILDMKNQLAGEVLADWKESMVGLVADALDRAARDSGVDLRARGYSAETLASLFWDAIEGMKARLKNLDELRVATRSLVSVVARAVTPG</sequence>
<organism evidence="4 5">
    <name type="scientific">Mesorhizobium australicum</name>
    <dbReference type="NCBI Taxonomy" id="536018"/>
    <lineage>
        <taxon>Bacteria</taxon>
        <taxon>Pseudomonadati</taxon>
        <taxon>Pseudomonadota</taxon>
        <taxon>Alphaproteobacteria</taxon>
        <taxon>Hyphomicrobiales</taxon>
        <taxon>Phyllobacteriaceae</taxon>
        <taxon>Mesorhizobium</taxon>
    </lineage>
</organism>
<name>A0A1X7Q1E0_9HYPH</name>
<dbReference type="InterPro" id="IPR009057">
    <property type="entry name" value="Homeodomain-like_sf"/>
</dbReference>
<keyword evidence="1 2" id="KW-0238">DNA-binding</keyword>
<evidence type="ECO:0000313" key="4">
    <source>
        <dbReference type="EMBL" id="SMH57633.1"/>
    </source>
</evidence>
<dbReference type="EMBL" id="FXBL01000004">
    <property type="protein sequence ID" value="SMH57633.1"/>
    <property type="molecule type" value="Genomic_DNA"/>
</dbReference>
<keyword evidence="5" id="KW-1185">Reference proteome</keyword>
<dbReference type="InterPro" id="IPR050109">
    <property type="entry name" value="HTH-type_TetR-like_transc_reg"/>
</dbReference>
<evidence type="ECO:0000313" key="5">
    <source>
        <dbReference type="Proteomes" id="UP000193083"/>
    </source>
</evidence>
<dbReference type="GO" id="GO:0003700">
    <property type="term" value="F:DNA-binding transcription factor activity"/>
    <property type="evidence" value="ECO:0007669"/>
    <property type="project" value="TreeGrafter"/>
</dbReference>
<dbReference type="GO" id="GO:0000976">
    <property type="term" value="F:transcription cis-regulatory region binding"/>
    <property type="evidence" value="ECO:0007669"/>
    <property type="project" value="TreeGrafter"/>
</dbReference>